<dbReference type="Gene3D" id="3.30.505.10">
    <property type="entry name" value="SH2 domain"/>
    <property type="match status" value="1"/>
</dbReference>
<comment type="catalytic activity">
    <reaction evidence="6 9">
        <text>L-tyrosyl-[protein] + ATP = O-phospho-L-tyrosyl-[protein] + ADP + H(+)</text>
        <dbReference type="Rhea" id="RHEA:10596"/>
        <dbReference type="Rhea" id="RHEA-COMP:10136"/>
        <dbReference type="Rhea" id="RHEA-COMP:20101"/>
        <dbReference type="ChEBI" id="CHEBI:15378"/>
        <dbReference type="ChEBI" id="CHEBI:30616"/>
        <dbReference type="ChEBI" id="CHEBI:46858"/>
        <dbReference type="ChEBI" id="CHEBI:61978"/>
        <dbReference type="ChEBI" id="CHEBI:456216"/>
        <dbReference type="EC" id="2.7.10.2"/>
    </reaction>
</comment>
<dbReference type="PROSITE" id="PS00109">
    <property type="entry name" value="PROTEIN_KINASE_TYR"/>
    <property type="match status" value="1"/>
</dbReference>
<dbReference type="SUPFAM" id="SSF55550">
    <property type="entry name" value="SH2 domain"/>
    <property type="match status" value="1"/>
</dbReference>
<evidence type="ECO:0000256" key="4">
    <source>
        <dbReference type="ARBA" id="ARBA00022840"/>
    </source>
</evidence>
<dbReference type="Pfam" id="PF00017">
    <property type="entry name" value="SH2"/>
    <property type="match status" value="1"/>
</dbReference>
<dbReference type="Proteomes" id="UP000783686">
    <property type="component" value="Unassembled WGS sequence"/>
</dbReference>
<keyword evidence="3 9" id="KW-0418">Kinase</keyword>
<dbReference type="CDD" id="cd00192">
    <property type="entry name" value="PTKc"/>
    <property type="match status" value="1"/>
</dbReference>
<keyword evidence="4 8" id="KW-0067">ATP-binding</keyword>
<dbReference type="PRINTS" id="PR00109">
    <property type="entry name" value="TYRKINASE"/>
</dbReference>
<feature type="domain" description="SH2" evidence="10">
    <location>
        <begin position="10"/>
        <end position="109"/>
    </location>
</feature>
<keyword evidence="5 9" id="KW-0829">Tyrosine-protein kinase</keyword>
<dbReference type="PROSITE" id="PS50011">
    <property type="entry name" value="PROTEIN_KINASE_DOM"/>
    <property type="match status" value="1"/>
</dbReference>
<dbReference type="SMART" id="SM00252">
    <property type="entry name" value="SH2"/>
    <property type="match status" value="1"/>
</dbReference>
<dbReference type="GO" id="GO:0005524">
    <property type="term" value="F:ATP binding"/>
    <property type="evidence" value="ECO:0007669"/>
    <property type="project" value="UniProtKB-UniRule"/>
</dbReference>
<evidence type="ECO:0000313" key="13">
    <source>
        <dbReference type="Proteomes" id="UP000614601"/>
    </source>
</evidence>
<dbReference type="InterPro" id="IPR000980">
    <property type="entry name" value="SH2"/>
</dbReference>
<evidence type="ECO:0000256" key="9">
    <source>
        <dbReference type="RuleBase" id="RU362096"/>
    </source>
</evidence>
<evidence type="ECO:0000256" key="5">
    <source>
        <dbReference type="ARBA" id="ARBA00023137"/>
    </source>
</evidence>
<dbReference type="InterPro" id="IPR035849">
    <property type="entry name" value="Fes/Fps/Fer_SH2"/>
</dbReference>
<dbReference type="CDD" id="cd10361">
    <property type="entry name" value="SH2_Fps_family"/>
    <property type="match status" value="1"/>
</dbReference>
<dbReference type="AlphaFoldDB" id="A0A811KUQ7"/>
<dbReference type="InterPro" id="IPR008266">
    <property type="entry name" value="Tyr_kinase_AS"/>
</dbReference>
<dbReference type="PANTHER" id="PTHR24418">
    <property type="entry name" value="TYROSINE-PROTEIN KINASE"/>
    <property type="match status" value="1"/>
</dbReference>
<keyword evidence="2 8" id="KW-0547">Nucleotide-binding</keyword>
<evidence type="ECO:0000256" key="2">
    <source>
        <dbReference type="ARBA" id="ARBA00022741"/>
    </source>
</evidence>
<dbReference type="Proteomes" id="UP000614601">
    <property type="component" value="Unassembled WGS sequence"/>
</dbReference>
<dbReference type="EC" id="2.7.10.2" evidence="9"/>
<evidence type="ECO:0000256" key="7">
    <source>
        <dbReference type="PROSITE-ProRule" id="PRU00191"/>
    </source>
</evidence>
<gene>
    <name evidence="12" type="ORF">BOKJ2_LOCUS8482</name>
</gene>
<dbReference type="Pfam" id="PF07714">
    <property type="entry name" value="PK_Tyr_Ser-Thr"/>
    <property type="match status" value="1"/>
</dbReference>
<evidence type="ECO:0000256" key="3">
    <source>
        <dbReference type="ARBA" id="ARBA00022777"/>
    </source>
</evidence>
<organism evidence="12 13">
    <name type="scientific">Bursaphelenchus okinawaensis</name>
    <dbReference type="NCBI Taxonomy" id="465554"/>
    <lineage>
        <taxon>Eukaryota</taxon>
        <taxon>Metazoa</taxon>
        <taxon>Ecdysozoa</taxon>
        <taxon>Nematoda</taxon>
        <taxon>Chromadorea</taxon>
        <taxon>Rhabditida</taxon>
        <taxon>Tylenchina</taxon>
        <taxon>Tylenchomorpha</taxon>
        <taxon>Aphelenchoidea</taxon>
        <taxon>Aphelenchoididae</taxon>
        <taxon>Bursaphelenchus</taxon>
    </lineage>
</organism>
<comment type="similarity">
    <text evidence="9">Belongs to the protein kinase superfamily. Tyr protein kinase family.</text>
</comment>
<reference evidence="12" key="1">
    <citation type="submission" date="2020-09" db="EMBL/GenBank/DDBJ databases">
        <authorList>
            <person name="Kikuchi T."/>
        </authorList>
    </citation>
    <scope>NUCLEOTIDE SEQUENCE</scope>
    <source>
        <strain evidence="12">SH1</strain>
    </source>
</reference>
<dbReference type="Gene3D" id="1.10.510.10">
    <property type="entry name" value="Transferase(Phosphotransferase) domain 1"/>
    <property type="match status" value="1"/>
</dbReference>
<evidence type="ECO:0000256" key="1">
    <source>
        <dbReference type="ARBA" id="ARBA00022679"/>
    </source>
</evidence>
<dbReference type="InterPro" id="IPR017441">
    <property type="entry name" value="Protein_kinase_ATP_BS"/>
</dbReference>
<evidence type="ECO:0000259" key="10">
    <source>
        <dbReference type="PROSITE" id="PS50001"/>
    </source>
</evidence>
<dbReference type="InterPro" id="IPR011009">
    <property type="entry name" value="Kinase-like_dom_sf"/>
</dbReference>
<dbReference type="PROSITE" id="PS50001">
    <property type="entry name" value="SH2"/>
    <property type="match status" value="1"/>
</dbReference>
<dbReference type="OrthoDB" id="3256376at2759"/>
<dbReference type="EMBL" id="CAJFDH010000004">
    <property type="protein sequence ID" value="CAD5219514.1"/>
    <property type="molecule type" value="Genomic_DNA"/>
</dbReference>
<sequence length="413" mass="47197">MDPTLMQQTYFHGLLPREDLPSMLRKRGDFLIRLTEPSKGQPRTHVLSLKAPTPTDKDSVRHFIIKYDNAGFIIYKRHFPTITELVEYHVRQREPLNVNQPETAILNPIHRQSWELLHSEIFVAKQIGEGAFGAVCLGKWTSLATGITVDCAIKQAKLEALDKEQIKEVMHEARVMRPLFHPNVVKLYGVAAMQEPLMIVMEFCNQGALNSYLAKTELSIEKRTEMCFGAACGINYLHESGLLHRDIAARNCLYSDNHVKISDFGLTREGPVFDIDPSKPIPVKWISPEAVVKLKFTYKTDVWAYGVMCYEIYTRGRDPYNELPDGEVVRRVREGYRLTFPEETPMEMKYLMVNKVFAEEAIRPTMAEVVSYISRAYGMLAPPVASTPKKDKTKGFSMYKFLPGSKSPHKKKH</sequence>
<evidence type="ECO:0000256" key="8">
    <source>
        <dbReference type="PROSITE-ProRule" id="PRU10141"/>
    </source>
</evidence>
<comment type="caution">
    <text evidence="12">The sequence shown here is derived from an EMBL/GenBank/DDBJ whole genome shotgun (WGS) entry which is preliminary data.</text>
</comment>
<dbReference type="PROSITE" id="PS00107">
    <property type="entry name" value="PROTEIN_KINASE_ATP"/>
    <property type="match status" value="1"/>
</dbReference>
<name>A0A811KUQ7_9BILA</name>
<proteinExistence type="inferred from homology"/>
<evidence type="ECO:0000313" key="12">
    <source>
        <dbReference type="EMBL" id="CAD5219514.1"/>
    </source>
</evidence>
<keyword evidence="1 9" id="KW-0808">Transferase</keyword>
<dbReference type="GO" id="GO:0004715">
    <property type="term" value="F:non-membrane spanning protein tyrosine kinase activity"/>
    <property type="evidence" value="ECO:0007669"/>
    <property type="project" value="UniProtKB-EC"/>
</dbReference>
<evidence type="ECO:0000259" key="11">
    <source>
        <dbReference type="PROSITE" id="PS50011"/>
    </source>
</evidence>
<feature type="binding site" evidence="8">
    <location>
        <position position="154"/>
    </location>
    <ligand>
        <name>ATP</name>
        <dbReference type="ChEBI" id="CHEBI:30616"/>
    </ligand>
</feature>
<dbReference type="InterPro" id="IPR001245">
    <property type="entry name" value="Ser-Thr/Tyr_kinase_cat_dom"/>
</dbReference>
<feature type="domain" description="Protein kinase" evidence="11">
    <location>
        <begin position="121"/>
        <end position="380"/>
    </location>
</feature>
<dbReference type="InterPro" id="IPR000719">
    <property type="entry name" value="Prot_kinase_dom"/>
</dbReference>
<dbReference type="FunFam" id="3.30.200.20:FF:000518">
    <property type="entry name" value="Tyrosine-protein kinase"/>
    <property type="match status" value="1"/>
</dbReference>
<keyword evidence="13" id="KW-1185">Reference proteome</keyword>
<protein>
    <recommendedName>
        <fullName evidence="9">Tyrosine-protein kinase</fullName>
        <ecNumber evidence="9">2.7.10.2</ecNumber>
    </recommendedName>
</protein>
<accession>A0A811KUQ7</accession>
<keyword evidence="7" id="KW-0727">SH2 domain</keyword>
<dbReference type="SUPFAM" id="SSF56112">
    <property type="entry name" value="Protein kinase-like (PK-like)"/>
    <property type="match status" value="1"/>
</dbReference>
<dbReference type="InterPro" id="IPR020635">
    <property type="entry name" value="Tyr_kinase_cat_dom"/>
</dbReference>
<dbReference type="EMBL" id="CAJFCW020000004">
    <property type="protein sequence ID" value="CAG9112605.1"/>
    <property type="molecule type" value="Genomic_DNA"/>
</dbReference>
<dbReference type="InterPro" id="IPR036860">
    <property type="entry name" value="SH2_dom_sf"/>
</dbReference>
<dbReference type="InterPro" id="IPR050198">
    <property type="entry name" value="Non-receptor_tyrosine_kinases"/>
</dbReference>
<evidence type="ECO:0000256" key="6">
    <source>
        <dbReference type="ARBA" id="ARBA00051245"/>
    </source>
</evidence>
<dbReference type="SMART" id="SM00219">
    <property type="entry name" value="TyrKc"/>
    <property type="match status" value="1"/>
</dbReference>